<accession>A0A4P6JZ29</accession>
<gene>
    <name evidence="3" type="ORF">EPA93_35405</name>
</gene>
<dbReference type="InterPro" id="IPR004360">
    <property type="entry name" value="Glyas_Fos-R_dOase_dom"/>
</dbReference>
<reference evidence="3 4" key="1">
    <citation type="submission" date="2019-01" db="EMBL/GenBank/DDBJ databases">
        <title>Ktedonosporobacter rubrisoli SCAWS-G2.</title>
        <authorList>
            <person name="Huang Y."/>
            <person name="Yan B."/>
        </authorList>
    </citation>
    <scope>NUCLEOTIDE SEQUENCE [LARGE SCALE GENOMIC DNA]</scope>
    <source>
        <strain evidence="3 4">SCAWS-G2</strain>
    </source>
</reference>
<keyword evidence="4" id="KW-1185">Reference proteome</keyword>
<evidence type="ECO:0000256" key="1">
    <source>
        <dbReference type="ARBA" id="ARBA00022723"/>
    </source>
</evidence>
<evidence type="ECO:0000259" key="2">
    <source>
        <dbReference type="PROSITE" id="PS51819"/>
    </source>
</evidence>
<protein>
    <submittedName>
        <fullName evidence="3">VOC family protein</fullName>
    </submittedName>
</protein>
<dbReference type="InterPro" id="IPR037523">
    <property type="entry name" value="VOC_core"/>
</dbReference>
<dbReference type="OrthoDB" id="9796521at2"/>
<dbReference type="InterPro" id="IPR051785">
    <property type="entry name" value="MMCE/EMCE_epimerase"/>
</dbReference>
<keyword evidence="1" id="KW-0479">Metal-binding</keyword>
<sequence length="147" mass="15885">MGQKPGKPTINMEEHRMKLNYVCLLVSDMAKAVSFWRDVVQLPVTFYDESVGFASFNTGEATLALFSRASLAQTLDKAIPAPASASHPTYVAFEVDDVDASYAALVERGAASLAGPQDRPAMQTRNAYLSDPDGHILEIYGALSKAE</sequence>
<organism evidence="3 4">
    <name type="scientific">Ktedonosporobacter rubrisoli</name>
    <dbReference type="NCBI Taxonomy" id="2509675"/>
    <lineage>
        <taxon>Bacteria</taxon>
        <taxon>Bacillati</taxon>
        <taxon>Chloroflexota</taxon>
        <taxon>Ktedonobacteria</taxon>
        <taxon>Ktedonobacterales</taxon>
        <taxon>Ktedonosporobacteraceae</taxon>
        <taxon>Ktedonosporobacter</taxon>
    </lineage>
</organism>
<dbReference type="GO" id="GO:0046872">
    <property type="term" value="F:metal ion binding"/>
    <property type="evidence" value="ECO:0007669"/>
    <property type="project" value="UniProtKB-KW"/>
</dbReference>
<dbReference type="Gene3D" id="3.10.180.10">
    <property type="entry name" value="2,3-Dihydroxybiphenyl 1,2-Dioxygenase, domain 1"/>
    <property type="match status" value="1"/>
</dbReference>
<dbReference type="PROSITE" id="PS51819">
    <property type="entry name" value="VOC"/>
    <property type="match status" value="1"/>
</dbReference>
<dbReference type="SUPFAM" id="SSF54593">
    <property type="entry name" value="Glyoxalase/Bleomycin resistance protein/Dihydroxybiphenyl dioxygenase"/>
    <property type="match status" value="1"/>
</dbReference>
<name>A0A4P6JZ29_KTERU</name>
<dbReference type="AlphaFoldDB" id="A0A4P6JZ29"/>
<dbReference type="PANTHER" id="PTHR43048">
    <property type="entry name" value="METHYLMALONYL-COA EPIMERASE"/>
    <property type="match status" value="1"/>
</dbReference>
<feature type="domain" description="VOC" evidence="2">
    <location>
        <begin position="18"/>
        <end position="142"/>
    </location>
</feature>
<dbReference type="EMBL" id="CP035758">
    <property type="protein sequence ID" value="QBD80974.1"/>
    <property type="molecule type" value="Genomic_DNA"/>
</dbReference>
<dbReference type="Proteomes" id="UP000290365">
    <property type="component" value="Chromosome"/>
</dbReference>
<evidence type="ECO:0000313" key="3">
    <source>
        <dbReference type="EMBL" id="QBD80974.1"/>
    </source>
</evidence>
<proteinExistence type="predicted"/>
<dbReference type="PANTHER" id="PTHR43048:SF4">
    <property type="entry name" value="RING-CLEAVING DIOXYGENASE-RELATED"/>
    <property type="match status" value="1"/>
</dbReference>
<dbReference type="KEGG" id="kbs:EPA93_35405"/>
<dbReference type="InterPro" id="IPR029068">
    <property type="entry name" value="Glyas_Bleomycin-R_OHBP_Dase"/>
</dbReference>
<dbReference type="Pfam" id="PF00903">
    <property type="entry name" value="Glyoxalase"/>
    <property type="match status" value="1"/>
</dbReference>
<dbReference type="GO" id="GO:0046491">
    <property type="term" value="P:L-methylmalonyl-CoA metabolic process"/>
    <property type="evidence" value="ECO:0007669"/>
    <property type="project" value="TreeGrafter"/>
</dbReference>
<dbReference type="GO" id="GO:0004493">
    <property type="term" value="F:methylmalonyl-CoA epimerase activity"/>
    <property type="evidence" value="ECO:0007669"/>
    <property type="project" value="TreeGrafter"/>
</dbReference>
<dbReference type="CDD" id="cd07264">
    <property type="entry name" value="VOC_like"/>
    <property type="match status" value="1"/>
</dbReference>
<evidence type="ECO:0000313" key="4">
    <source>
        <dbReference type="Proteomes" id="UP000290365"/>
    </source>
</evidence>